<feature type="domain" description="Deacetylase sirtuin-type" evidence="4">
    <location>
        <begin position="13"/>
        <end position="293"/>
    </location>
</feature>
<dbReference type="InterPro" id="IPR003000">
    <property type="entry name" value="Sirtuin"/>
</dbReference>
<protein>
    <recommendedName>
        <fullName evidence="4">Deacetylase sirtuin-type domain-containing protein</fullName>
    </recommendedName>
</protein>
<dbReference type="eggNOG" id="KOG2683">
    <property type="taxonomic scope" value="Eukaryota"/>
</dbReference>
<dbReference type="SUPFAM" id="SSF52467">
    <property type="entry name" value="DHS-like NAD/FAD-binding domain"/>
    <property type="match status" value="1"/>
</dbReference>
<evidence type="ECO:0000256" key="3">
    <source>
        <dbReference type="PROSITE-ProRule" id="PRU00236"/>
    </source>
</evidence>
<gene>
    <name evidence="5" type="ORF">PTSG_09801</name>
</gene>
<dbReference type="Pfam" id="PF02146">
    <property type="entry name" value="SIR2"/>
    <property type="match status" value="1"/>
</dbReference>
<dbReference type="KEGG" id="sre:PTSG_09801"/>
<dbReference type="PANTHER" id="PTHR11085">
    <property type="entry name" value="NAD-DEPENDENT PROTEIN DEACYLASE SIRTUIN-5, MITOCHONDRIAL-RELATED"/>
    <property type="match status" value="1"/>
</dbReference>
<dbReference type="Gene3D" id="3.30.1600.10">
    <property type="entry name" value="SIR2/SIRT2 'Small Domain"/>
    <property type="match status" value="1"/>
</dbReference>
<dbReference type="PANTHER" id="PTHR11085:SF10">
    <property type="entry name" value="NAD-DEPENDENT PROTEIN DEACYLASE SIRTUIN-5, MITOCHONDRIAL-RELATED"/>
    <property type="match status" value="1"/>
</dbReference>
<dbReference type="RefSeq" id="XP_004989159.1">
    <property type="nucleotide sequence ID" value="XM_004989102.1"/>
</dbReference>
<dbReference type="Gene3D" id="3.40.50.1220">
    <property type="entry name" value="TPP-binding domain"/>
    <property type="match status" value="1"/>
</dbReference>
<evidence type="ECO:0000256" key="1">
    <source>
        <dbReference type="ARBA" id="ARBA00022679"/>
    </source>
</evidence>
<dbReference type="OMA" id="RRHYWAR"/>
<dbReference type="Proteomes" id="UP000007799">
    <property type="component" value="Unassembled WGS sequence"/>
</dbReference>
<proteinExistence type="predicted"/>
<evidence type="ECO:0000256" key="2">
    <source>
        <dbReference type="ARBA" id="ARBA00023027"/>
    </source>
</evidence>
<keyword evidence="6" id="KW-1185">Reference proteome</keyword>
<dbReference type="FunCoup" id="F2UP35">
    <property type="interactions" value="701"/>
</dbReference>
<dbReference type="NCBIfam" id="NF003738">
    <property type="entry name" value="PRK05333.1"/>
    <property type="match status" value="1"/>
</dbReference>
<dbReference type="InterPro" id="IPR026591">
    <property type="entry name" value="Sirtuin_cat_small_dom_sf"/>
</dbReference>
<dbReference type="PROSITE" id="PS50305">
    <property type="entry name" value="SIRTUIN"/>
    <property type="match status" value="1"/>
</dbReference>
<comment type="caution">
    <text evidence="3">Lacks conserved residue(s) required for the propagation of feature annotation.</text>
</comment>
<keyword evidence="2" id="KW-0520">NAD</keyword>
<dbReference type="GO" id="GO:0017136">
    <property type="term" value="F:histone deacetylase activity, NAD-dependent"/>
    <property type="evidence" value="ECO:0007669"/>
    <property type="project" value="TreeGrafter"/>
</dbReference>
<evidence type="ECO:0000313" key="5">
    <source>
        <dbReference type="EMBL" id="EGD79390.1"/>
    </source>
</evidence>
<dbReference type="STRING" id="946362.F2UP35"/>
<name>F2UP35_SALR5</name>
<dbReference type="AlphaFoldDB" id="F2UP35"/>
<dbReference type="InParanoid" id="F2UP35"/>
<accession>F2UP35</accession>
<keyword evidence="1" id="KW-0808">Transferase</keyword>
<dbReference type="InterPro" id="IPR050134">
    <property type="entry name" value="NAD-dep_sirtuin_deacylases"/>
</dbReference>
<dbReference type="OrthoDB" id="424302at2759"/>
<reference evidence="5" key="1">
    <citation type="submission" date="2009-08" db="EMBL/GenBank/DDBJ databases">
        <title>Annotation of Salpingoeca rosetta.</title>
        <authorList>
            <consortium name="The Broad Institute Genome Sequencing Platform"/>
            <person name="Russ C."/>
            <person name="Cuomo C."/>
            <person name="Burger G."/>
            <person name="Gray M.W."/>
            <person name="Holland P.W.H."/>
            <person name="King N."/>
            <person name="Lang F.B.F."/>
            <person name="Roger A.J."/>
            <person name="Ruiz-Trillo I."/>
            <person name="Young S.K."/>
            <person name="Zeng Q."/>
            <person name="Gargeya S."/>
            <person name="Alvarado L."/>
            <person name="Berlin A."/>
            <person name="Chapman S.B."/>
            <person name="Chen Z."/>
            <person name="Freedman E."/>
            <person name="Gellesch M."/>
            <person name="Goldberg J."/>
            <person name="Griggs A."/>
            <person name="Gujja S."/>
            <person name="Heilman E."/>
            <person name="Heiman D."/>
            <person name="Howarth C."/>
            <person name="Mehta T."/>
            <person name="Neiman D."/>
            <person name="Pearson M."/>
            <person name="Roberts A."/>
            <person name="Saif S."/>
            <person name="Shea T."/>
            <person name="Shenoy N."/>
            <person name="Sisk P."/>
            <person name="Stolte C."/>
            <person name="Sykes S."/>
            <person name="White J."/>
            <person name="Yandava C."/>
            <person name="Haas B."/>
            <person name="Nusbaum C."/>
            <person name="Birren B."/>
        </authorList>
    </citation>
    <scope>NUCLEOTIDE SEQUENCE [LARGE SCALE GENOMIC DNA]</scope>
    <source>
        <strain evidence="5">ATCC 50818</strain>
    </source>
</reference>
<dbReference type="InterPro" id="IPR029035">
    <property type="entry name" value="DHS-like_NAD/FAD-binding_dom"/>
</dbReference>
<evidence type="ECO:0000259" key="4">
    <source>
        <dbReference type="PROSITE" id="PS50305"/>
    </source>
</evidence>
<dbReference type="GO" id="GO:0070403">
    <property type="term" value="F:NAD+ binding"/>
    <property type="evidence" value="ECO:0007669"/>
    <property type="project" value="InterPro"/>
</dbReference>
<organism evidence="6">
    <name type="scientific">Salpingoeca rosetta (strain ATCC 50818 / BSB-021)</name>
    <dbReference type="NCBI Taxonomy" id="946362"/>
    <lineage>
        <taxon>Eukaryota</taxon>
        <taxon>Choanoflagellata</taxon>
        <taxon>Craspedida</taxon>
        <taxon>Salpingoecidae</taxon>
        <taxon>Salpingoeca</taxon>
    </lineage>
</organism>
<dbReference type="EMBL" id="GL832985">
    <property type="protein sequence ID" value="EGD79390.1"/>
    <property type="molecule type" value="Genomic_DNA"/>
</dbReference>
<evidence type="ECO:0000313" key="6">
    <source>
        <dbReference type="Proteomes" id="UP000007799"/>
    </source>
</evidence>
<sequence>MAMVAGGGGAGNVATRAKDVWRLVDMLRASQRVTVLTGAGISTDSGIPDYRSPGRPPYRPLQHHEFMNSEYTRKRYWARSLVGYPRLSQARPNAAHKALVEFEQTGKLAHIITQNVDCLHQRAGSNSVLNLHGNIHEVVCLKCGHVSCRVAYQDLLLHHNPHMRGALSTDHGTSAARPDGDVELGEDAYASFNLVHCGHDQGWMKPHVVFFGDNLEQEVVQQSYQAVDDGDMLLVAGTSLQVWSALRLVRRAISDGKPVAVVTRGPTRADDIVTLKLDVPLADTLPSILQDAA</sequence>
<dbReference type="GeneID" id="16069701"/>
<dbReference type="InterPro" id="IPR026590">
    <property type="entry name" value="Ssirtuin_cat_dom"/>
</dbReference>